<evidence type="ECO:0000259" key="1">
    <source>
        <dbReference type="Pfam" id="PF02915"/>
    </source>
</evidence>
<dbReference type="InterPro" id="IPR009078">
    <property type="entry name" value="Ferritin-like_SF"/>
</dbReference>
<dbReference type="PANTHER" id="PTHR33531">
    <property type="entry name" value="RUBRERYTHRIN SUBFAMILY"/>
    <property type="match status" value="1"/>
</dbReference>
<comment type="caution">
    <text evidence="2">The sequence shown here is derived from an EMBL/GenBank/DDBJ whole genome shotgun (WGS) entry which is preliminary data.</text>
</comment>
<keyword evidence="3" id="KW-1185">Reference proteome</keyword>
<feature type="domain" description="Rubrerythrin diiron-binding" evidence="1">
    <location>
        <begin position="6"/>
        <end position="136"/>
    </location>
</feature>
<dbReference type="GO" id="GO:0016491">
    <property type="term" value="F:oxidoreductase activity"/>
    <property type="evidence" value="ECO:0007669"/>
    <property type="project" value="InterPro"/>
</dbReference>
<proteinExistence type="predicted"/>
<gene>
    <name evidence="2" type="ORF">GMLC_14420</name>
</gene>
<dbReference type="EMBL" id="BLXZ01000003">
    <property type="protein sequence ID" value="GFO67863.1"/>
    <property type="molecule type" value="Genomic_DNA"/>
</dbReference>
<name>A0A6V8N8M3_9BACT</name>
<dbReference type="RefSeq" id="WP_183360407.1">
    <property type="nucleotide sequence ID" value="NZ_BLXZ01000003.1"/>
</dbReference>
<dbReference type="GO" id="GO:0046872">
    <property type="term" value="F:metal ion binding"/>
    <property type="evidence" value="ECO:0007669"/>
    <property type="project" value="InterPro"/>
</dbReference>
<evidence type="ECO:0000313" key="3">
    <source>
        <dbReference type="Proteomes" id="UP000587586"/>
    </source>
</evidence>
<reference evidence="3" key="1">
    <citation type="submission" date="2020-06" db="EMBL/GenBank/DDBJ databases">
        <title>Draft genomic sequecing of Geomonas sp. Red745.</title>
        <authorList>
            <person name="Itoh H."/>
            <person name="Xu Z.X."/>
            <person name="Ushijima N."/>
            <person name="Masuda Y."/>
            <person name="Shiratori Y."/>
            <person name="Senoo K."/>
        </authorList>
    </citation>
    <scope>NUCLEOTIDE SEQUENCE [LARGE SCALE GENOMIC DNA]</scope>
    <source>
        <strain evidence="3">Red745</strain>
    </source>
</reference>
<organism evidence="2 3">
    <name type="scientific">Geomonas limicola</name>
    <dbReference type="NCBI Taxonomy" id="2740186"/>
    <lineage>
        <taxon>Bacteria</taxon>
        <taxon>Pseudomonadati</taxon>
        <taxon>Thermodesulfobacteriota</taxon>
        <taxon>Desulfuromonadia</taxon>
        <taxon>Geobacterales</taxon>
        <taxon>Geobacteraceae</taxon>
        <taxon>Geomonas</taxon>
    </lineage>
</organism>
<protein>
    <recommendedName>
        <fullName evidence="1">Rubrerythrin diiron-binding domain-containing protein</fullName>
    </recommendedName>
</protein>
<evidence type="ECO:0000313" key="2">
    <source>
        <dbReference type="EMBL" id="GFO67863.1"/>
    </source>
</evidence>
<dbReference type="CDD" id="cd01045">
    <property type="entry name" value="Ferritin_like_AB"/>
    <property type="match status" value="1"/>
</dbReference>
<dbReference type="PANTHER" id="PTHR33531:SF7">
    <property type="entry name" value="HYPOTHETICAL MEMBRANE PROTEIN, CONSERVED"/>
    <property type="match status" value="1"/>
</dbReference>
<dbReference type="Gene3D" id="1.20.1260.10">
    <property type="match status" value="1"/>
</dbReference>
<dbReference type="SUPFAM" id="SSF47240">
    <property type="entry name" value="Ferritin-like"/>
    <property type="match status" value="1"/>
</dbReference>
<dbReference type="Pfam" id="PF02915">
    <property type="entry name" value="Rubrerythrin"/>
    <property type="match status" value="1"/>
</dbReference>
<dbReference type="InterPro" id="IPR003251">
    <property type="entry name" value="Rr_diiron-bd_dom"/>
</dbReference>
<sequence length="158" mass="18923">MTQYDDAIKTELQGKACYENLASQTRVTRLKGLFLGLAAEEDRHIEAFRALKARRDYRMPESQLLDQAKAIFRELLANREEWGELREDLEGYRFVMKIEAESVRTYEELGRREEHPGRAELYRRIIEEEKNHFNIMENVFEFVLRPRSNLAWRELQAR</sequence>
<dbReference type="Proteomes" id="UP000587586">
    <property type="component" value="Unassembled WGS sequence"/>
</dbReference>
<accession>A0A6V8N8M3</accession>
<dbReference type="AlphaFoldDB" id="A0A6V8N8M3"/>
<dbReference type="InterPro" id="IPR012347">
    <property type="entry name" value="Ferritin-like"/>
</dbReference>